<evidence type="ECO:0000256" key="4">
    <source>
        <dbReference type="ARBA" id="ARBA00022722"/>
    </source>
</evidence>
<dbReference type="InterPro" id="IPR006171">
    <property type="entry name" value="TOPRIM_dom"/>
</dbReference>
<comment type="function">
    <text evidence="11">Required for correct processing of both the 5' and 3' ends of 5S rRNA precursor. Cleaves both sides of a double-stranded region yielding mature 5S rRNA in one step.</text>
</comment>
<dbReference type="PANTHER" id="PTHR39156:SF1">
    <property type="entry name" value="RIBONUCLEASE M5"/>
    <property type="match status" value="1"/>
</dbReference>
<keyword evidence="6 11" id="KW-0699">rRNA-binding</keyword>
<dbReference type="Gene3D" id="3.40.1360.10">
    <property type="match status" value="1"/>
</dbReference>
<gene>
    <name evidence="11" type="primary">rnmV</name>
    <name evidence="14" type="ORF">EDC37_12420</name>
</gene>
<keyword evidence="5" id="KW-0479">Metal-binding</keyword>
<keyword evidence="1 11" id="KW-0963">Cytoplasm</keyword>
<keyword evidence="7 11" id="KW-0255">Endonuclease</keyword>
<dbReference type="HAMAP" id="MF_01469">
    <property type="entry name" value="RNase_M5"/>
    <property type="match status" value="1"/>
</dbReference>
<dbReference type="NCBIfam" id="TIGR00334">
    <property type="entry name" value="5S_RNA_mat_M5"/>
    <property type="match status" value="1"/>
</dbReference>
<dbReference type="GO" id="GO:0019843">
    <property type="term" value="F:rRNA binding"/>
    <property type="evidence" value="ECO:0007669"/>
    <property type="project" value="UniProtKB-KW"/>
</dbReference>
<evidence type="ECO:0000256" key="6">
    <source>
        <dbReference type="ARBA" id="ARBA00022730"/>
    </source>
</evidence>
<dbReference type="PANTHER" id="PTHR39156">
    <property type="entry name" value="RIBONUCLEASE M5"/>
    <property type="match status" value="1"/>
</dbReference>
<dbReference type="GO" id="GO:0043822">
    <property type="term" value="F:ribonuclease M5 activity"/>
    <property type="evidence" value="ECO:0007669"/>
    <property type="project" value="UniProtKB-UniRule"/>
</dbReference>
<name>A0A4R3K254_9FIRM</name>
<dbReference type="InterPro" id="IPR025156">
    <property type="entry name" value="RNase_M5_C"/>
</dbReference>
<keyword evidence="9" id="KW-0460">Magnesium</keyword>
<keyword evidence="10 11" id="KW-0694">RNA-binding</keyword>
<accession>A0A4R3K254</accession>
<organism evidence="14 15">
    <name type="scientific">Pectinatus cerevisiiphilus</name>
    <dbReference type="NCBI Taxonomy" id="86956"/>
    <lineage>
        <taxon>Bacteria</taxon>
        <taxon>Bacillati</taxon>
        <taxon>Bacillota</taxon>
        <taxon>Negativicutes</taxon>
        <taxon>Selenomonadales</taxon>
        <taxon>Selenomonadaceae</taxon>
        <taxon>Pectinatus</taxon>
    </lineage>
</organism>
<keyword evidence="15" id="KW-1185">Reference proteome</keyword>
<proteinExistence type="inferred from homology"/>
<protein>
    <recommendedName>
        <fullName evidence="11 12">Ribonuclease M5</fullName>
        <ecNumber evidence="11 12">3.1.26.8</ecNumber>
    </recommendedName>
    <alternativeName>
        <fullName evidence="11">RNase M5</fullName>
    </alternativeName>
    <alternativeName>
        <fullName evidence="11">Ribosomal RNA terminal maturase M5</fullName>
    </alternativeName>
</protein>
<dbReference type="SUPFAM" id="SSF110455">
    <property type="entry name" value="Toprim domain"/>
    <property type="match status" value="1"/>
</dbReference>
<keyword evidence="8 11" id="KW-0378">Hydrolase</keyword>
<feature type="domain" description="Toprim" evidence="13">
    <location>
        <begin position="3"/>
        <end position="86"/>
    </location>
</feature>
<comment type="caution">
    <text evidence="14">The sequence shown here is derived from an EMBL/GenBank/DDBJ whole genome shotgun (WGS) entry which is preliminary data.</text>
</comment>
<dbReference type="CDD" id="cd01027">
    <property type="entry name" value="TOPRIM_RNase_M5_like"/>
    <property type="match status" value="1"/>
</dbReference>
<evidence type="ECO:0000256" key="3">
    <source>
        <dbReference type="ARBA" id="ARBA00022552"/>
    </source>
</evidence>
<dbReference type="EMBL" id="SMAA01000024">
    <property type="protein sequence ID" value="TCS76174.1"/>
    <property type="molecule type" value="Genomic_DNA"/>
</dbReference>
<evidence type="ECO:0000256" key="2">
    <source>
        <dbReference type="ARBA" id="ARBA00022517"/>
    </source>
</evidence>
<dbReference type="AlphaFoldDB" id="A0A4R3K254"/>
<evidence type="ECO:0000256" key="11">
    <source>
        <dbReference type="HAMAP-Rule" id="MF_01469"/>
    </source>
</evidence>
<evidence type="ECO:0000256" key="1">
    <source>
        <dbReference type="ARBA" id="ARBA00022490"/>
    </source>
</evidence>
<reference evidence="14 15" key="1">
    <citation type="submission" date="2019-03" db="EMBL/GenBank/DDBJ databases">
        <title>Genomic Encyclopedia of Type Strains, Phase IV (KMG-IV): sequencing the most valuable type-strain genomes for metagenomic binning, comparative biology and taxonomic classification.</title>
        <authorList>
            <person name="Goeker M."/>
        </authorList>
    </citation>
    <scope>NUCLEOTIDE SEQUENCE [LARGE SCALE GENOMIC DNA]</scope>
    <source>
        <strain evidence="14 15">DSM 20467</strain>
    </source>
</reference>
<dbReference type="GO" id="GO:0005737">
    <property type="term" value="C:cytoplasm"/>
    <property type="evidence" value="ECO:0007669"/>
    <property type="project" value="UniProtKB-SubCell"/>
</dbReference>
<evidence type="ECO:0000256" key="9">
    <source>
        <dbReference type="ARBA" id="ARBA00022842"/>
    </source>
</evidence>
<dbReference type="GO" id="GO:0006364">
    <property type="term" value="P:rRNA processing"/>
    <property type="evidence" value="ECO:0007669"/>
    <property type="project" value="UniProtKB-UniRule"/>
</dbReference>
<comment type="subcellular location">
    <subcellularLocation>
        <location evidence="11">Cytoplasm</location>
    </subcellularLocation>
</comment>
<dbReference type="InterPro" id="IPR004466">
    <property type="entry name" value="RNase_M5"/>
</dbReference>
<evidence type="ECO:0000256" key="12">
    <source>
        <dbReference type="NCBIfam" id="TIGR00334"/>
    </source>
</evidence>
<evidence type="ECO:0000313" key="15">
    <source>
        <dbReference type="Proteomes" id="UP000295188"/>
    </source>
</evidence>
<dbReference type="OrthoDB" id="9791329at2"/>
<keyword evidence="3 11" id="KW-0698">rRNA processing</keyword>
<dbReference type="GO" id="GO:0046872">
    <property type="term" value="F:metal ion binding"/>
    <property type="evidence" value="ECO:0007669"/>
    <property type="project" value="UniProtKB-KW"/>
</dbReference>
<dbReference type="Proteomes" id="UP000295188">
    <property type="component" value="Unassembled WGS sequence"/>
</dbReference>
<dbReference type="Pfam" id="PF13331">
    <property type="entry name" value="DUF4093"/>
    <property type="match status" value="1"/>
</dbReference>
<sequence length="186" mass="20309">MIKEVLIVEGKMDVVAINKAVEADCIITGGFGLAKGTVDNIRHAYEKRGIIILTDPDWAGEKIRKWLAKRFPKAKHAFVPREEASAHNDIGVEQASPASIRKALAKVHTHNCNAEKIFTAADLLQNGLSGGPEASVKRAEVGAVLGLGYANAKAFLQRLNTYGITREKFMHALDSISEKTKDEEVF</sequence>
<evidence type="ECO:0000256" key="5">
    <source>
        <dbReference type="ARBA" id="ARBA00022723"/>
    </source>
</evidence>
<comment type="catalytic activity">
    <reaction evidence="11">
        <text>Endonucleolytic cleavage of RNA, removing 21 and 42 nucleotides, respectively, from the 5'- and 3'-termini of a 5S-rRNA precursor.</text>
        <dbReference type="EC" id="3.1.26.8"/>
    </reaction>
</comment>
<evidence type="ECO:0000259" key="13">
    <source>
        <dbReference type="PROSITE" id="PS50880"/>
    </source>
</evidence>
<comment type="similarity">
    <text evidence="11">Belongs to the ribonuclease M5 family.</text>
</comment>
<dbReference type="EC" id="3.1.26.8" evidence="11 12"/>
<evidence type="ECO:0000256" key="8">
    <source>
        <dbReference type="ARBA" id="ARBA00022801"/>
    </source>
</evidence>
<dbReference type="RefSeq" id="WP_132551471.1">
    <property type="nucleotide sequence ID" value="NZ_SMAA01000024.1"/>
</dbReference>
<evidence type="ECO:0000256" key="7">
    <source>
        <dbReference type="ARBA" id="ARBA00022759"/>
    </source>
</evidence>
<dbReference type="PROSITE" id="PS50880">
    <property type="entry name" value="TOPRIM"/>
    <property type="match status" value="1"/>
</dbReference>
<dbReference type="Pfam" id="PF01751">
    <property type="entry name" value="Toprim"/>
    <property type="match status" value="1"/>
</dbReference>
<dbReference type="InterPro" id="IPR034141">
    <property type="entry name" value="TOPRIM_RNase_M5-like"/>
</dbReference>
<keyword evidence="2 11" id="KW-0690">Ribosome biogenesis</keyword>
<dbReference type="SMART" id="SM00493">
    <property type="entry name" value="TOPRIM"/>
    <property type="match status" value="1"/>
</dbReference>
<evidence type="ECO:0000256" key="10">
    <source>
        <dbReference type="ARBA" id="ARBA00022884"/>
    </source>
</evidence>
<evidence type="ECO:0000313" key="14">
    <source>
        <dbReference type="EMBL" id="TCS76174.1"/>
    </source>
</evidence>
<keyword evidence="4 11" id="KW-0540">Nuclease</keyword>